<keyword evidence="5 10" id="KW-0812">Transmembrane</keyword>
<feature type="transmembrane region" description="Helical" evidence="10">
    <location>
        <begin position="305"/>
        <end position="325"/>
    </location>
</feature>
<comment type="similarity">
    <text evidence="3">Belongs to the peptidase M50B family.</text>
</comment>
<evidence type="ECO:0000256" key="8">
    <source>
        <dbReference type="ARBA" id="ARBA00022989"/>
    </source>
</evidence>
<keyword evidence="4 12" id="KW-0645">Protease</keyword>
<dbReference type="GO" id="GO:0016020">
    <property type="term" value="C:membrane"/>
    <property type="evidence" value="ECO:0007669"/>
    <property type="project" value="UniProtKB-SubCell"/>
</dbReference>
<dbReference type="Pfam" id="PF02163">
    <property type="entry name" value="Peptidase_M50"/>
    <property type="match status" value="1"/>
</dbReference>
<dbReference type="AlphaFoldDB" id="A0A8K2A100"/>
<evidence type="ECO:0000256" key="5">
    <source>
        <dbReference type="ARBA" id="ARBA00022692"/>
    </source>
</evidence>
<feature type="transmembrane region" description="Helical" evidence="10">
    <location>
        <begin position="29"/>
        <end position="48"/>
    </location>
</feature>
<keyword evidence="7" id="KW-0809">Transit peptide</keyword>
<feature type="transmembrane region" description="Helical" evidence="10">
    <location>
        <begin position="6"/>
        <end position="22"/>
    </location>
</feature>
<evidence type="ECO:0000259" key="11">
    <source>
        <dbReference type="Pfam" id="PF02163"/>
    </source>
</evidence>
<evidence type="ECO:0000256" key="6">
    <source>
        <dbReference type="ARBA" id="ARBA00022801"/>
    </source>
</evidence>
<sequence>MIWISLLLLGLILYFIVQYGVARVTRTPWWILWLVLMMPAFLMGFWAATHTDEEPIPAELLVGGFLISSILYIVLVQKNRRTPPAQTVSTELADKLANPPAPSPTRLLNSDEEGQLQHCFPWSVYYLQEIDHRPQAVICRGQLRSQPEAAYQKIQDNIHQHFGDRFLVIFQQGAQNKPFFVLVPNPQAQPSAKRAPISRPGLALGLLFATLVTTTLAGLSLAQPNLTESLLRDNPDLLLAGLPYAIALLAILGTHEMGHYFTARWYKIKASLPYFIPVPFAFGTFGAFIRMRAPVPDRKALFDVGIAGPLAGLAITLPILVWGLMQSTLVDLPEQPQMLSPEAFNPRLSILFTLISRAVFGGELSLSHAIALHPIAIAGWLGLIVTALNLMPVGQLDGGHIVHAMYGQRMGAIIGQVSRILVLLLSLVQPILLFWAIILLFMPAIDEPTLNDVSELDNGRDILGLVALAILLVIILPVPNAMTPLLFSANPLP</sequence>
<dbReference type="GO" id="GO:0006508">
    <property type="term" value="P:proteolysis"/>
    <property type="evidence" value="ECO:0007669"/>
    <property type="project" value="UniProtKB-KW"/>
</dbReference>
<proteinExistence type="inferred from homology"/>
<keyword evidence="6" id="KW-0378">Hydrolase</keyword>
<comment type="caution">
    <text evidence="12">The sequence shown here is derived from an EMBL/GenBank/DDBJ whole genome shotgun (WGS) entry which is preliminary data.</text>
</comment>
<comment type="cofactor">
    <cofactor evidence="1">
        <name>Zn(2+)</name>
        <dbReference type="ChEBI" id="CHEBI:29105"/>
    </cofactor>
</comment>
<dbReference type="Proteomes" id="UP000607397">
    <property type="component" value="Unassembled WGS sequence"/>
</dbReference>
<evidence type="ECO:0000313" key="12">
    <source>
        <dbReference type="EMBL" id="NCJ08493.1"/>
    </source>
</evidence>
<evidence type="ECO:0000256" key="1">
    <source>
        <dbReference type="ARBA" id="ARBA00001947"/>
    </source>
</evidence>
<keyword evidence="9 10" id="KW-0472">Membrane</keyword>
<feature type="transmembrane region" description="Helical" evidence="10">
    <location>
        <begin position="420"/>
        <end position="442"/>
    </location>
</feature>
<dbReference type="GO" id="GO:0008233">
    <property type="term" value="F:peptidase activity"/>
    <property type="evidence" value="ECO:0007669"/>
    <property type="project" value="UniProtKB-KW"/>
</dbReference>
<reference evidence="12" key="1">
    <citation type="submission" date="2019-12" db="EMBL/GenBank/DDBJ databases">
        <title>High-Quality draft genome sequences of three cyanobacteria isolated from the limestone walls of the Old Cathedral of Coimbra.</title>
        <authorList>
            <person name="Tiago I."/>
            <person name="Soares F."/>
            <person name="Portugal A."/>
        </authorList>
    </citation>
    <scope>NUCLEOTIDE SEQUENCE [LARGE SCALE GENOMIC DNA]</scope>
    <source>
        <strain evidence="12">C</strain>
    </source>
</reference>
<name>A0A8K2A100_9CYAN</name>
<dbReference type="InterPro" id="IPR044838">
    <property type="entry name" value="EGY1-like"/>
</dbReference>
<accession>A0A8K2A100</accession>
<evidence type="ECO:0000256" key="9">
    <source>
        <dbReference type="ARBA" id="ARBA00023136"/>
    </source>
</evidence>
<feature type="transmembrane region" description="Helical" evidence="10">
    <location>
        <begin position="202"/>
        <end position="222"/>
    </location>
</feature>
<evidence type="ECO:0000256" key="4">
    <source>
        <dbReference type="ARBA" id="ARBA00022670"/>
    </source>
</evidence>
<gene>
    <name evidence="12" type="ORF">GS597_18665</name>
</gene>
<feature type="transmembrane region" description="Helical" evidence="10">
    <location>
        <begin position="462"/>
        <end position="487"/>
    </location>
</feature>
<dbReference type="RefSeq" id="WP_161826964.1">
    <property type="nucleotide sequence ID" value="NZ_WVIC01000054.1"/>
</dbReference>
<dbReference type="PANTHER" id="PTHR31412:SF0">
    <property type="entry name" value="ZINC METALLOPROTEASE EGY1, CHLOROPLASTIC-RELATED"/>
    <property type="match status" value="1"/>
</dbReference>
<feature type="domain" description="Peptidase M50" evidence="11">
    <location>
        <begin position="244"/>
        <end position="422"/>
    </location>
</feature>
<keyword evidence="8 10" id="KW-1133">Transmembrane helix</keyword>
<comment type="subcellular location">
    <subcellularLocation>
        <location evidence="2">Membrane</location>
        <topology evidence="2">Multi-pass membrane protein</topology>
    </subcellularLocation>
</comment>
<dbReference type="PANTHER" id="PTHR31412">
    <property type="entry name" value="ZINC METALLOPROTEASE EGY1"/>
    <property type="match status" value="1"/>
</dbReference>
<keyword evidence="13" id="KW-1185">Reference proteome</keyword>
<feature type="transmembrane region" description="Helical" evidence="10">
    <location>
        <begin position="242"/>
        <end position="262"/>
    </location>
</feature>
<evidence type="ECO:0000256" key="2">
    <source>
        <dbReference type="ARBA" id="ARBA00004141"/>
    </source>
</evidence>
<feature type="transmembrane region" description="Helical" evidence="10">
    <location>
        <begin position="370"/>
        <end position="391"/>
    </location>
</feature>
<evidence type="ECO:0000256" key="7">
    <source>
        <dbReference type="ARBA" id="ARBA00022946"/>
    </source>
</evidence>
<organism evidence="12 13">
    <name type="scientific">Petrachloros mirabilis ULC683</name>
    <dbReference type="NCBI Taxonomy" id="2781853"/>
    <lineage>
        <taxon>Bacteria</taxon>
        <taxon>Bacillati</taxon>
        <taxon>Cyanobacteriota</taxon>
        <taxon>Cyanophyceae</taxon>
        <taxon>Synechococcales</taxon>
        <taxon>Petrachlorosaceae</taxon>
        <taxon>Petrachloros</taxon>
        <taxon>Petrachloros mirabilis</taxon>
    </lineage>
</organism>
<dbReference type="EMBL" id="WVIC01000054">
    <property type="protein sequence ID" value="NCJ08493.1"/>
    <property type="molecule type" value="Genomic_DNA"/>
</dbReference>
<evidence type="ECO:0000256" key="10">
    <source>
        <dbReference type="SAM" id="Phobius"/>
    </source>
</evidence>
<evidence type="ECO:0000256" key="3">
    <source>
        <dbReference type="ARBA" id="ARBA00007931"/>
    </source>
</evidence>
<evidence type="ECO:0000313" key="13">
    <source>
        <dbReference type="Proteomes" id="UP000607397"/>
    </source>
</evidence>
<protein>
    <submittedName>
        <fullName evidence="12">Site-2 protease family protein</fullName>
    </submittedName>
</protein>
<dbReference type="CDD" id="cd06160">
    <property type="entry name" value="S2P-M50_like_2"/>
    <property type="match status" value="1"/>
</dbReference>
<dbReference type="InterPro" id="IPR008915">
    <property type="entry name" value="Peptidase_M50"/>
</dbReference>
<feature type="transmembrane region" description="Helical" evidence="10">
    <location>
        <begin position="60"/>
        <end position="76"/>
    </location>
</feature>